<dbReference type="RefSeq" id="XP_031912425.1">
    <property type="nucleotide sequence ID" value="XM_032060196.1"/>
</dbReference>
<gene>
    <name evidence="1" type="ORF">BDV38DRAFT_284109</name>
</gene>
<accession>A0A5N6SNU7</accession>
<protein>
    <submittedName>
        <fullName evidence="1">Uncharacterized protein</fullName>
    </submittedName>
</protein>
<dbReference type="OrthoDB" id="10514877at2759"/>
<dbReference type="GeneID" id="43644406"/>
<reference evidence="1 2" key="1">
    <citation type="submission" date="2019-04" db="EMBL/GenBank/DDBJ databases">
        <title>Friends and foes A comparative genomics study of 23 Aspergillus species from section Flavi.</title>
        <authorList>
            <consortium name="DOE Joint Genome Institute"/>
            <person name="Kjaerbolling I."/>
            <person name="Vesth T."/>
            <person name="Frisvad J.C."/>
            <person name="Nybo J.L."/>
            <person name="Theobald S."/>
            <person name="Kildgaard S."/>
            <person name="Isbrandt T."/>
            <person name="Kuo A."/>
            <person name="Sato A."/>
            <person name="Lyhne E.K."/>
            <person name="Kogle M.E."/>
            <person name="Wiebenga A."/>
            <person name="Kun R.S."/>
            <person name="Lubbers R.J."/>
            <person name="Makela M.R."/>
            <person name="Barry K."/>
            <person name="Chovatia M."/>
            <person name="Clum A."/>
            <person name="Daum C."/>
            <person name="Haridas S."/>
            <person name="He G."/>
            <person name="LaButti K."/>
            <person name="Lipzen A."/>
            <person name="Mondo S."/>
            <person name="Riley R."/>
            <person name="Salamov A."/>
            <person name="Simmons B.A."/>
            <person name="Magnuson J.K."/>
            <person name="Henrissat B."/>
            <person name="Mortensen U.H."/>
            <person name="Larsen T.O."/>
            <person name="Devries R.P."/>
            <person name="Grigoriev I.V."/>
            <person name="Machida M."/>
            <person name="Baker S.E."/>
            <person name="Andersen M.R."/>
        </authorList>
    </citation>
    <scope>NUCLEOTIDE SEQUENCE [LARGE SCALE GENOMIC DNA]</scope>
    <source>
        <strain evidence="1 2">CBS 117625</strain>
    </source>
</reference>
<organism evidence="1 2">
    <name type="scientific">Aspergillus pseudotamarii</name>
    <dbReference type="NCBI Taxonomy" id="132259"/>
    <lineage>
        <taxon>Eukaryota</taxon>
        <taxon>Fungi</taxon>
        <taxon>Dikarya</taxon>
        <taxon>Ascomycota</taxon>
        <taxon>Pezizomycotina</taxon>
        <taxon>Eurotiomycetes</taxon>
        <taxon>Eurotiomycetidae</taxon>
        <taxon>Eurotiales</taxon>
        <taxon>Aspergillaceae</taxon>
        <taxon>Aspergillus</taxon>
        <taxon>Aspergillus subgen. Circumdati</taxon>
    </lineage>
</organism>
<dbReference type="EMBL" id="ML743585">
    <property type="protein sequence ID" value="KAE8136362.1"/>
    <property type="molecule type" value="Genomic_DNA"/>
</dbReference>
<keyword evidence="2" id="KW-1185">Reference proteome</keyword>
<proteinExistence type="predicted"/>
<evidence type="ECO:0000313" key="1">
    <source>
        <dbReference type="EMBL" id="KAE8136362.1"/>
    </source>
</evidence>
<dbReference type="Proteomes" id="UP000325672">
    <property type="component" value="Unassembled WGS sequence"/>
</dbReference>
<dbReference type="AlphaFoldDB" id="A0A5N6SNU7"/>
<sequence>MSQAKKALDAVKKLMTMLDFAGNNWSIEGYQKAFINNLVGLQNQMQEVHDNVKLLKPDSNQEASADGRIEKSYPDEMNELVRGIFYLCRDLAVSFQALADYAAPEGSLSSKPYLAL</sequence>
<name>A0A5N6SNU7_ASPPS</name>
<evidence type="ECO:0000313" key="2">
    <source>
        <dbReference type="Proteomes" id="UP000325672"/>
    </source>
</evidence>